<evidence type="ECO:0000313" key="2">
    <source>
        <dbReference type="EMBL" id="MBD3920998.1"/>
    </source>
</evidence>
<dbReference type="Gene3D" id="3.30.870.10">
    <property type="entry name" value="Endonuclease Chain A"/>
    <property type="match status" value="1"/>
</dbReference>
<dbReference type="Proteomes" id="UP000609346">
    <property type="component" value="Unassembled WGS sequence"/>
</dbReference>
<dbReference type="EMBL" id="JACXZA010000005">
    <property type="protein sequence ID" value="MBD3920998.1"/>
    <property type="molecule type" value="Genomic_DNA"/>
</dbReference>
<accession>A0ABR8MYH6</accession>
<reference evidence="2 3" key="1">
    <citation type="submission" date="2020-09" db="EMBL/GenBank/DDBJ databases">
        <title>Paenibacillus sp. strain PR3 16S rRNA gene Genome sequencing and assembly.</title>
        <authorList>
            <person name="Kim J."/>
        </authorList>
    </citation>
    <scope>NUCLEOTIDE SEQUENCE [LARGE SCALE GENOMIC DNA]</scope>
    <source>
        <strain evidence="2 3">PR3</strain>
    </source>
</reference>
<name>A0ABR8MYH6_9BACL</name>
<gene>
    <name evidence="2" type="ORF">H8B09_19690</name>
</gene>
<sequence>MSDTPSRYIYTMQHSREISDLLQSLFVAELIAPSRCIWLVSPWISDIPVIDNQSNQFTSLEPSWARKQVYISDVIARLVEMGTTVRIGTRDNDHNELFIERVTSKISEHNKFSIKTSPLLHNKGLLADDFYLNGSMNFTYNGISISEEYVQLVTNAKEIAENRVTFAARWGDEAP</sequence>
<evidence type="ECO:0000313" key="3">
    <source>
        <dbReference type="Proteomes" id="UP000609346"/>
    </source>
</evidence>
<evidence type="ECO:0000259" key="1">
    <source>
        <dbReference type="Pfam" id="PF13091"/>
    </source>
</evidence>
<dbReference type="RefSeq" id="WP_191205305.1">
    <property type="nucleotide sequence ID" value="NZ_JACXZA010000005.1"/>
</dbReference>
<proteinExistence type="predicted"/>
<organism evidence="2 3">
    <name type="scientific">Paenibacillus terricola</name>
    <dbReference type="NCBI Taxonomy" id="2763503"/>
    <lineage>
        <taxon>Bacteria</taxon>
        <taxon>Bacillati</taxon>
        <taxon>Bacillota</taxon>
        <taxon>Bacilli</taxon>
        <taxon>Bacillales</taxon>
        <taxon>Paenibacillaceae</taxon>
        <taxon>Paenibacillus</taxon>
    </lineage>
</organism>
<dbReference type="SUPFAM" id="SSF56024">
    <property type="entry name" value="Phospholipase D/nuclease"/>
    <property type="match status" value="1"/>
</dbReference>
<dbReference type="InterPro" id="IPR025202">
    <property type="entry name" value="PLD-like_dom"/>
</dbReference>
<feature type="domain" description="Phospholipase D-like" evidence="1">
    <location>
        <begin position="71"/>
        <end position="170"/>
    </location>
</feature>
<dbReference type="Pfam" id="PF13091">
    <property type="entry name" value="PLDc_2"/>
    <property type="match status" value="1"/>
</dbReference>
<comment type="caution">
    <text evidence="2">The sequence shown here is derived from an EMBL/GenBank/DDBJ whole genome shotgun (WGS) entry which is preliminary data.</text>
</comment>
<protein>
    <submittedName>
        <fullName evidence="2">Phosphatidylserine/phosphatidylglycerophosphate/ cardiolipin synthase family protein</fullName>
    </submittedName>
</protein>
<keyword evidence="3" id="KW-1185">Reference proteome</keyword>
<dbReference type="NCBIfam" id="NF041068">
    <property type="entry name" value="DpdK"/>
    <property type="match status" value="1"/>
</dbReference>